<feature type="region of interest" description="Disordered" evidence="1">
    <location>
        <begin position="1"/>
        <end position="46"/>
    </location>
</feature>
<evidence type="ECO:0000256" key="1">
    <source>
        <dbReference type="SAM" id="MobiDB-lite"/>
    </source>
</evidence>
<keyword evidence="3" id="KW-1185">Reference proteome</keyword>
<reference evidence="2 3" key="1">
    <citation type="journal article" date="2016" name="Genome Biol. Evol.">
        <title>Divergent and convergent evolution of fungal pathogenicity.</title>
        <authorList>
            <person name="Shang Y."/>
            <person name="Xiao G."/>
            <person name="Zheng P."/>
            <person name="Cen K."/>
            <person name="Zhan S."/>
            <person name="Wang C."/>
        </authorList>
    </citation>
    <scope>NUCLEOTIDE SEQUENCE [LARGE SCALE GENOMIC DNA]</scope>
    <source>
        <strain evidence="2 3">RCEF 264</strain>
    </source>
</reference>
<sequence length="60" mass="6650">MALHDNDNNNNNNNNNKINTTQTEKRGAKDGPCKHNASLPGRLHFGPKVKKRGGECTCEF</sequence>
<gene>
    <name evidence="2" type="ORF">SPI_06786</name>
</gene>
<evidence type="ECO:0000313" key="3">
    <source>
        <dbReference type="Proteomes" id="UP000076874"/>
    </source>
</evidence>
<protein>
    <submittedName>
        <fullName evidence="2">Uncharacterized protein</fullName>
    </submittedName>
</protein>
<evidence type="ECO:0000313" key="2">
    <source>
        <dbReference type="EMBL" id="OAA57901.1"/>
    </source>
</evidence>
<dbReference type="EMBL" id="AZHD01000013">
    <property type="protein sequence ID" value="OAA57901.1"/>
    <property type="molecule type" value="Genomic_DNA"/>
</dbReference>
<feature type="compositionally biased region" description="Basic and acidic residues" evidence="1">
    <location>
        <begin position="23"/>
        <end position="33"/>
    </location>
</feature>
<accession>A0A167QRP6</accession>
<name>A0A167QRP6_9HYPO</name>
<dbReference type="Proteomes" id="UP000076874">
    <property type="component" value="Unassembled WGS sequence"/>
</dbReference>
<comment type="caution">
    <text evidence="2">The sequence shown here is derived from an EMBL/GenBank/DDBJ whole genome shotgun (WGS) entry which is preliminary data.</text>
</comment>
<organism evidence="2 3">
    <name type="scientific">Niveomyces insectorum RCEF 264</name>
    <dbReference type="NCBI Taxonomy" id="1081102"/>
    <lineage>
        <taxon>Eukaryota</taxon>
        <taxon>Fungi</taxon>
        <taxon>Dikarya</taxon>
        <taxon>Ascomycota</taxon>
        <taxon>Pezizomycotina</taxon>
        <taxon>Sordariomycetes</taxon>
        <taxon>Hypocreomycetidae</taxon>
        <taxon>Hypocreales</taxon>
        <taxon>Cordycipitaceae</taxon>
        <taxon>Niveomyces</taxon>
    </lineage>
</organism>
<dbReference type="AlphaFoldDB" id="A0A167QRP6"/>
<proteinExistence type="predicted"/>